<reference evidence="4 5" key="1">
    <citation type="submission" date="2024-07" db="EMBL/GenBank/DDBJ databases">
        <title>Enhanced genomic and transcriptomic resources for Trichinella pseudospiralis and T. spiralis underpin the discovery of pronounced molecular differences between stages and species.</title>
        <authorList>
            <person name="Pasi K.K."/>
            <person name="La Rosa G."/>
            <person name="Gomez-Morales M.A."/>
            <person name="Tosini F."/>
            <person name="Sumanam S."/>
            <person name="Young N.D."/>
            <person name="Chang B.C."/>
            <person name="Robin G.B."/>
        </authorList>
    </citation>
    <scope>NUCLEOTIDE SEQUENCE [LARGE SCALE GENOMIC DNA]</scope>
    <source>
        <strain evidence="4">ISS534</strain>
    </source>
</reference>
<organism evidence="4 5">
    <name type="scientific">Trichinella spiralis</name>
    <name type="common">Trichina worm</name>
    <dbReference type="NCBI Taxonomy" id="6334"/>
    <lineage>
        <taxon>Eukaryota</taxon>
        <taxon>Metazoa</taxon>
        <taxon>Ecdysozoa</taxon>
        <taxon>Nematoda</taxon>
        <taxon>Enoplea</taxon>
        <taxon>Dorylaimia</taxon>
        <taxon>Trichinellida</taxon>
        <taxon>Trichinellidae</taxon>
        <taxon>Trichinella</taxon>
    </lineage>
</organism>
<keyword evidence="2" id="KW-0472">Membrane</keyword>
<evidence type="ECO:0000313" key="5">
    <source>
        <dbReference type="Proteomes" id="UP001558632"/>
    </source>
</evidence>
<dbReference type="Proteomes" id="UP001558632">
    <property type="component" value="Unassembled WGS sequence"/>
</dbReference>
<evidence type="ECO:0000256" key="1">
    <source>
        <dbReference type="SAM" id="MobiDB-lite"/>
    </source>
</evidence>
<comment type="caution">
    <text evidence="4">The sequence shown here is derived from an EMBL/GenBank/DDBJ whole genome shotgun (WGS) entry which is preliminary data.</text>
</comment>
<accession>A0ABR3K8F7</accession>
<protein>
    <submittedName>
        <fullName evidence="4">CTP synthase</fullName>
    </submittedName>
</protein>
<feature type="compositionally biased region" description="Polar residues" evidence="1">
    <location>
        <begin position="40"/>
        <end position="62"/>
    </location>
</feature>
<keyword evidence="5" id="KW-1185">Reference proteome</keyword>
<proteinExistence type="predicted"/>
<keyword evidence="2" id="KW-1133">Transmembrane helix</keyword>
<gene>
    <name evidence="4" type="ORF">TSPI_06774</name>
</gene>
<keyword evidence="3" id="KW-0732">Signal</keyword>
<dbReference type="EMBL" id="JBEUSY010000476">
    <property type="protein sequence ID" value="KAL1230304.1"/>
    <property type="molecule type" value="Genomic_DNA"/>
</dbReference>
<feature type="signal peptide" evidence="3">
    <location>
        <begin position="1"/>
        <end position="20"/>
    </location>
</feature>
<name>A0ABR3K8F7_TRISP</name>
<feature type="region of interest" description="Disordered" evidence="1">
    <location>
        <begin position="26"/>
        <end position="63"/>
    </location>
</feature>
<evidence type="ECO:0000256" key="3">
    <source>
        <dbReference type="SAM" id="SignalP"/>
    </source>
</evidence>
<feature type="transmembrane region" description="Helical" evidence="2">
    <location>
        <begin position="102"/>
        <end position="127"/>
    </location>
</feature>
<feature type="chain" id="PRO_5046499241" evidence="3">
    <location>
        <begin position="21"/>
        <end position="569"/>
    </location>
</feature>
<evidence type="ECO:0000313" key="4">
    <source>
        <dbReference type="EMBL" id="KAL1230304.1"/>
    </source>
</evidence>
<sequence length="569" mass="65527">MWRLFVFFVVFSLNFATTFSDDKQQREVFNGRPRQPPSYPTVSQTDLKTTSSTKQNADNATASADVDERHLMTVLKLNDTTTVGKLRTTVLEWMKKPYVHGIVFPAIVGIACAFVSVLSLLCIRSCVKAQVKKRRRRRIRNLADDLKTDKTMLLGDSIDGPKNKCIITAVFNRNQANHTSYNVKSLQIACLFYSFFSQIGKSFFLLNKEVKIIPFLASVNEPSCWISANKTVKMSTKCCSPSLDECKRTRSKKRIKEKIRNRAEHRRLRRFSDSSTASEIEHNTNLHNNSRPQFEEELTLHNFELSPISARSDVSYSKPAYLIKNPLFNWFDDATLHFKFNIVPSDMVNPFPNQQACSDLDNSNKNYGKISETENPSPGIISVEMLDKLSNQFDNSIQIETENKSAQTDLTMLLLPSPSLELAENFSHDTTNSRRLTLDDLQLLIEKRDKIENIFDVIEQFLHIFRGNCSLSTATVHLIENLRRRLAADKLAIDGMLLHSFLYCGYHVSDLPLVDRKQFQMAVFFDKFNALKREQFSDKIHATWTRIRNHHQRLLESRKAMIKHFPCYI</sequence>
<evidence type="ECO:0000256" key="2">
    <source>
        <dbReference type="SAM" id="Phobius"/>
    </source>
</evidence>
<keyword evidence="2" id="KW-0812">Transmembrane</keyword>